<keyword evidence="2" id="KW-1185">Reference proteome</keyword>
<reference evidence="2" key="1">
    <citation type="journal article" date="2023" name="Front. Plant Sci.">
        <title>Chromosomal-level genome assembly of Melastoma candidum provides insights into trichome evolution.</title>
        <authorList>
            <person name="Zhong Y."/>
            <person name="Wu W."/>
            <person name="Sun C."/>
            <person name="Zou P."/>
            <person name="Liu Y."/>
            <person name="Dai S."/>
            <person name="Zhou R."/>
        </authorList>
    </citation>
    <scope>NUCLEOTIDE SEQUENCE [LARGE SCALE GENOMIC DNA]</scope>
</reference>
<protein>
    <submittedName>
        <fullName evidence="1">Uncharacterized protein</fullName>
    </submittedName>
</protein>
<dbReference type="Proteomes" id="UP001057402">
    <property type="component" value="Chromosome 7"/>
</dbReference>
<evidence type="ECO:0000313" key="1">
    <source>
        <dbReference type="EMBL" id="KAI4339179.1"/>
    </source>
</evidence>
<accession>A0ACB9NRG0</accession>
<name>A0ACB9NRG0_9MYRT</name>
<comment type="caution">
    <text evidence="1">The sequence shown here is derived from an EMBL/GenBank/DDBJ whole genome shotgun (WGS) entry which is preliminary data.</text>
</comment>
<gene>
    <name evidence="1" type="ORF">MLD38_024145</name>
</gene>
<dbReference type="EMBL" id="CM042886">
    <property type="protein sequence ID" value="KAI4339179.1"/>
    <property type="molecule type" value="Genomic_DNA"/>
</dbReference>
<organism evidence="1 2">
    <name type="scientific">Melastoma candidum</name>
    <dbReference type="NCBI Taxonomy" id="119954"/>
    <lineage>
        <taxon>Eukaryota</taxon>
        <taxon>Viridiplantae</taxon>
        <taxon>Streptophyta</taxon>
        <taxon>Embryophyta</taxon>
        <taxon>Tracheophyta</taxon>
        <taxon>Spermatophyta</taxon>
        <taxon>Magnoliopsida</taxon>
        <taxon>eudicotyledons</taxon>
        <taxon>Gunneridae</taxon>
        <taxon>Pentapetalae</taxon>
        <taxon>rosids</taxon>
        <taxon>malvids</taxon>
        <taxon>Myrtales</taxon>
        <taxon>Melastomataceae</taxon>
        <taxon>Melastomatoideae</taxon>
        <taxon>Melastomateae</taxon>
        <taxon>Melastoma</taxon>
    </lineage>
</organism>
<proteinExistence type="predicted"/>
<evidence type="ECO:0000313" key="2">
    <source>
        <dbReference type="Proteomes" id="UP001057402"/>
    </source>
</evidence>
<sequence>MKTAAASVVHHVVAVLLSTATMAITPCPNCGSMPVPYPLSTSPTCGDPAYAVTCTNSPALLFQSVNNTYTITAINTETQRIIIKPPLFFRNDTCVSNDLPYGGILLNRSRPFTISDANTIFYFNCSSYILVTLNCSESSLCRTYLNSNASVAPPSCARAPNCCSLRTSGSLTAYSIRARRDGCLAYMSFVSLDWNKPESQWSSPAMEIQWELPNEPLCKAQKDCDRNSTCAMDLVKDTTRAKRCYCNAGLTWDAVKGVCINNSTCKDLAGCKDQTALIAGMTCGLGLAFIASTMALLLYSRHKRTKEFKERQAKERQDLLNANGGRGAKYFTGKEIIKATGNFSRDRLLGVGGFGRMVEEEKLMSAVDPAIKDNATEIEVETMKALAYLAMSCLDEQRQNRPSMKEITKEIEYLMSIATAKPEAILTTPG</sequence>